<sequence>MGSISGARSGGIGDGARQLARAASGLVWPADCLCCGRVVSPETELPAAGWGVGDQLCADCGAQLQRPWVRAEPPVSVLPVFAAGAYGGPRRALIIALKERLRPMAFHVAARVLEAGVMHLVRQGSVPDPQWGQVVLLPAPSRRNAARARGGDVVSRICHLVAARHPGIVVVDVAYLDDAAADSVGLNRAQRRANVSANLRVDKSELHKLRRLLRAEHQAGARGLPTQVLIVDDVCTTGATLSQFATVLRGRGVVVNAALVLAAA</sequence>
<dbReference type="RefSeq" id="WP_194555889.1">
    <property type="nucleotide sequence ID" value="NZ_JADKMY010000001.1"/>
</dbReference>
<dbReference type="EMBL" id="JADKMY010000001">
    <property type="protein sequence ID" value="MBF4553035.1"/>
    <property type="molecule type" value="Genomic_DNA"/>
</dbReference>
<gene>
    <name evidence="2" type="ORF">IRY30_02915</name>
</gene>
<dbReference type="CDD" id="cd06223">
    <property type="entry name" value="PRTases_typeI"/>
    <property type="match status" value="1"/>
</dbReference>
<dbReference type="InterPro" id="IPR000836">
    <property type="entry name" value="PRTase_dom"/>
</dbReference>
<evidence type="ECO:0000313" key="3">
    <source>
        <dbReference type="Proteomes" id="UP000635902"/>
    </source>
</evidence>
<dbReference type="Proteomes" id="UP000635902">
    <property type="component" value="Unassembled WGS sequence"/>
</dbReference>
<keyword evidence="3" id="KW-1185">Reference proteome</keyword>
<evidence type="ECO:0000313" key="2">
    <source>
        <dbReference type="EMBL" id="MBF4553035.1"/>
    </source>
</evidence>
<reference evidence="2 3" key="1">
    <citation type="submission" date="2020-10" db="EMBL/GenBank/DDBJ databases">
        <title>Novel species in genus Corynebacterium.</title>
        <authorList>
            <person name="Zhang G."/>
        </authorList>
    </citation>
    <scope>NUCLEOTIDE SEQUENCE [LARGE SCALE GENOMIC DNA]</scope>
    <source>
        <strain evidence="2 3">DSM 45110</strain>
    </source>
</reference>
<proteinExistence type="inferred from homology"/>
<dbReference type="InterPro" id="IPR051910">
    <property type="entry name" value="ComF/GntX_DNA_util-trans"/>
</dbReference>
<protein>
    <submittedName>
        <fullName evidence="2">ComF family protein</fullName>
    </submittedName>
</protein>
<dbReference type="PANTHER" id="PTHR47505">
    <property type="entry name" value="DNA UTILIZATION PROTEIN YHGH"/>
    <property type="match status" value="1"/>
</dbReference>
<dbReference type="PANTHER" id="PTHR47505:SF1">
    <property type="entry name" value="DNA UTILIZATION PROTEIN YHGH"/>
    <property type="match status" value="1"/>
</dbReference>
<accession>A0ABR9ZI33</accession>
<comment type="caution">
    <text evidence="2">The sequence shown here is derived from an EMBL/GenBank/DDBJ whole genome shotgun (WGS) entry which is preliminary data.</text>
</comment>
<dbReference type="Gene3D" id="3.40.50.2020">
    <property type="match status" value="1"/>
</dbReference>
<organism evidence="2 3">
    <name type="scientific">Corynebacterium suicordis DSM 45110</name>
    <dbReference type="NCBI Taxonomy" id="1121369"/>
    <lineage>
        <taxon>Bacteria</taxon>
        <taxon>Bacillati</taxon>
        <taxon>Actinomycetota</taxon>
        <taxon>Actinomycetes</taxon>
        <taxon>Mycobacteriales</taxon>
        <taxon>Corynebacteriaceae</taxon>
        <taxon>Corynebacterium</taxon>
    </lineage>
</organism>
<dbReference type="SUPFAM" id="SSF53271">
    <property type="entry name" value="PRTase-like"/>
    <property type="match status" value="1"/>
</dbReference>
<evidence type="ECO:0000256" key="1">
    <source>
        <dbReference type="ARBA" id="ARBA00008007"/>
    </source>
</evidence>
<comment type="similarity">
    <text evidence="1">Belongs to the ComF/GntX family.</text>
</comment>
<name>A0ABR9ZI33_9CORY</name>
<dbReference type="InterPro" id="IPR029057">
    <property type="entry name" value="PRTase-like"/>
</dbReference>